<reference evidence="2" key="2">
    <citation type="journal article" date="2015" name="Data Brief">
        <title>Shoot transcriptome of the giant reed, Arundo donax.</title>
        <authorList>
            <person name="Barrero R.A."/>
            <person name="Guerrero F.D."/>
            <person name="Moolhuijzen P."/>
            <person name="Goolsby J.A."/>
            <person name="Tidwell J."/>
            <person name="Bellgard S.E."/>
            <person name="Bellgard M.I."/>
        </authorList>
    </citation>
    <scope>NUCLEOTIDE SEQUENCE</scope>
    <source>
        <tissue evidence="2">Shoot tissue taken approximately 20 cm above the soil surface</tissue>
    </source>
</reference>
<protein>
    <submittedName>
        <fullName evidence="2">Uncharacterized protein</fullName>
    </submittedName>
</protein>
<feature type="region of interest" description="Disordered" evidence="1">
    <location>
        <begin position="35"/>
        <end position="55"/>
    </location>
</feature>
<accession>A0A0A9DAQ1</accession>
<reference evidence="2" key="1">
    <citation type="submission" date="2014-09" db="EMBL/GenBank/DDBJ databases">
        <authorList>
            <person name="Magalhaes I.L.F."/>
            <person name="Oliveira U."/>
            <person name="Santos F.R."/>
            <person name="Vidigal T.H.D.A."/>
            <person name="Brescovit A.D."/>
            <person name="Santos A.J."/>
        </authorList>
    </citation>
    <scope>NUCLEOTIDE SEQUENCE</scope>
    <source>
        <tissue evidence="2">Shoot tissue taken approximately 20 cm above the soil surface</tissue>
    </source>
</reference>
<organism evidence="2">
    <name type="scientific">Arundo donax</name>
    <name type="common">Giant reed</name>
    <name type="synonym">Donax arundinaceus</name>
    <dbReference type="NCBI Taxonomy" id="35708"/>
    <lineage>
        <taxon>Eukaryota</taxon>
        <taxon>Viridiplantae</taxon>
        <taxon>Streptophyta</taxon>
        <taxon>Embryophyta</taxon>
        <taxon>Tracheophyta</taxon>
        <taxon>Spermatophyta</taxon>
        <taxon>Magnoliopsida</taxon>
        <taxon>Liliopsida</taxon>
        <taxon>Poales</taxon>
        <taxon>Poaceae</taxon>
        <taxon>PACMAD clade</taxon>
        <taxon>Arundinoideae</taxon>
        <taxon>Arundineae</taxon>
        <taxon>Arundo</taxon>
    </lineage>
</organism>
<proteinExistence type="predicted"/>
<sequence length="55" mass="6197">MNFLKDSSVGLFAEDFSENALYGESDKVTTKPWKCSSDSKSKCPWPSTWTSSTRQ</sequence>
<name>A0A0A9DAQ1_ARUDO</name>
<dbReference type="EMBL" id="GBRH01214122">
    <property type="protein sequence ID" value="JAD83773.1"/>
    <property type="molecule type" value="Transcribed_RNA"/>
</dbReference>
<evidence type="ECO:0000256" key="1">
    <source>
        <dbReference type="SAM" id="MobiDB-lite"/>
    </source>
</evidence>
<evidence type="ECO:0000313" key="2">
    <source>
        <dbReference type="EMBL" id="JAD83773.1"/>
    </source>
</evidence>
<dbReference type="AlphaFoldDB" id="A0A0A9DAQ1"/>